<accession>A0A9E7IUA2</accession>
<feature type="signal peptide" evidence="1">
    <location>
        <begin position="1"/>
        <end position="21"/>
    </location>
</feature>
<evidence type="ECO:0000313" key="2">
    <source>
        <dbReference type="EMBL" id="UQK58479.1"/>
    </source>
</evidence>
<evidence type="ECO:0000313" key="3">
    <source>
        <dbReference type="Proteomes" id="UP000831151"/>
    </source>
</evidence>
<keyword evidence="3" id="KW-1185">Reference proteome</keyword>
<organism evidence="2 3">
    <name type="scientific">Fenollaria massiliensis</name>
    <dbReference type="NCBI Taxonomy" id="938288"/>
    <lineage>
        <taxon>Bacteria</taxon>
        <taxon>Bacillati</taxon>
        <taxon>Bacillota</taxon>
        <taxon>Clostridia</taxon>
        <taxon>Eubacteriales</taxon>
        <taxon>Fenollaria</taxon>
    </lineage>
</organism>
<dbReference type="KEGG" id="fms:M1R53_04375"/>
<gene>
    <name evidence="2" type="ORF">M1R53_04375</name>
</gene>
<evidence type="ECO:0008006" key="4">
    <source>
        <dbReference type="Google" id="ProtNLM"/>
    </source>
</evidence>
<reference evidence="2" key="1">
    <citation type="submission" date="2022-04" db="EMBL/GenBank/DDBJ databases">
        <title>Complete genome sequences of Ezakiella coagulans and Fenollaria massiliensis.</title>
        <authorList>
            <person name="France M.T."/>
            <person name="Clifford J."/>
            <person name="Narina S."/>
            <person name="Rutt L."/>
            <person name="Ravel J."/>
        </authorList>
    </citation>
    <scope>NUCLEOTIDE SEQUENCE</scope>
    <source>
        <strain evidence="2">C0061C2</strain>
    </source>
</reference>
<feature type="chain" id="PRO_5038847792" description="Lipoprotein" evidence="1">
    <location>
        <begin position="22"/>
        <end position="164"/>
    </location>
</feature>
<dbReference type="RefSeq" id="WP_249242110.1">
    <property type="nucleotide sequence ID" value="NZ_CP096649.1"/>
</dbReference>
<name>A0A9E7IUA2_9FIRM</name>
<dbReference type="PROSITE" id="PS51257">
    <property type="entry name" value="PROKAR_LIPOPROTEIN"/>
    <property type="match status" value="1"/>
</dbReference>
<sequence>MNKKKILLLTTILIFTLSLFACNRDVSNNDNGDSKESVVKTYKFLKVNETEIEAQEVILLNSFLEEDKKELERLEIPEDEYPGGFYYKELDNKETLKADENTKVTIIDVEEKYAKDTKGDRKYTFESFKDFASLFKTNEDLANRIYIVETKDGKVINAEEKLTN</sequence>
<evidence type="ECO:0000256" key="1">
    <source>
        <dbReference type="SAM" id="SignalP"/>
    </source>
</evidence>
<proteinExistence type="predicted"/>
<keyword evidence="1" id="KW-0732">Signal</keyword>
<protein>
    <recommendedName>
        <fullName evidence="4">Lipoprotein</fullName>
    </recommendedName>
</protein>
<dbReference type="Proteomes" id="UP000831151">
    <property type="component" value="Chromosome"/>
</dbReference>
<dbReference type="AlphaFoldDB" id="A0A9E7IUA2"/>
<dbReference type="EMBL" id="CP096649">
    <property type="protein sequence ID" value="UQK58479.1"/>
    <property type="molecule type" value="Genomic_DNA"/>
</dbReference>